<evidence type="ECO:0000259" key="3">
    <source>
        <dbReference type="PROSITE" id="PS50879"/>
    </source>
</evidence>
<dbReference type="PANTHER" id="PTHR31635">
    <property type="entry name" value="REVERSE TRANSCRIPTASE DOMAIN-CONTAINING PROTEIN-RELATED"/>
    <property type="match status" value="1"/>
</dbReference>
<feature type="compositionally biased region" description="Polar residues" evidence="1">
    <location>
        <begin position="682"/>
        <end position="701"/>
    </location>
</feature>
<feature type="compositionally biased region" description="Basic and acidic residues" evidence="1">
    <location>
        <begin position="13"/>
        <end position="36"/>
    </location>
</feature>
<dbReference type="CDD" id="cd01650">
    <property type="entry name" value="RT_nLTR_like"/>
    <property type="match status" value="1"/>
</dbReference>
<keyword evidence="5" id="KW-1185">Reference proteome</keyword>
<dbReference type="Pfam" id="PF13456">
    <property type="entry name" value="RVT_3"/>
    <property type="match status" value="1"/>
</dbReference>
<evidence type="ECO:0000259" key="2">
    <source>
        <dbReference type="PROSITE" id="PS50878"/>
    </source>
</evidence>
<dbReference type="InterPro" id="IPR012337">
    <property type="entry name" value="RNaseH-like_sf"/>
</dbReference>
<evidence type="ECO:0000313" key="4">
    <source>
        <dbReference type="EMBL" id="KAF7818437.1"/>
    </source>
</evidence>
<feature type="domain" description="RNase H type-1" evidence="3">
    <location>
        <begin position="2021"/>
        <end position="2152"/>
    </location>
</feature>
<feature type="domain" description="Reverse transcriptase" evidence="2">
    <location>
        <begin position="1301"/>
        <end position="1581"/>
    </location>
</feature>
<dbReference type="GO" id="GO:0003676">
    <property type="term" value="F:nucleic acid binding"/>
    <property type="evidence" value="ECO:0007669"/>
    <property type="project" value="InterPro"/>
</dbReference>
<dbReference type="Pfam" id="PF00078">
    <property type="entry name" value="RVT_1"/>
    <property type="match status" value="1"/>
</dbReference>
<feature type="region of interest" description="Disordered" evidence="1">
    <location>
        <begin position="1"/>
        <end position="63"/>
    </location>
</feature>
<feature type="region of interest" description="Disordered" evidence="1">
    <location>
        <begin position="478"/>
        <end position="514"/>
    </location>
</feature>
<reference evidence="4" key="1">
    <citation type="submission" date="2020-09" db="EMBL/GenBank/DDBJ databases">
        <title>Genome-Enabled Discovery of Anthraquinone Biosynthesis in Senna tora.</title>
        <authorList>
            <person name="Kang S.-H."/>
            <person name="Pandey R.P."/>
            <person name="Lee C.-M."/>
            <person name="Sim J.-S."/>
            <person name="Jeong J.-T."/>
            <person name="Choi B.-S."/>
            <person name="Jung M."/>
            <person name="Ginzburg D."/>
            <person name="Zhao K."/>
            <person name="Won S.Y."/>
            <person name="Oh T.-J."/>
            <person name="Yu Y."/>
            <person name="Kim N.-H."/>
            <person name="Lee O.R."/>
            <person name="Lee T.-H."/>
            <person name="Bashyal P."/>
            <person name="Kim T.-S."/>
            <person name="Lee W.-H."/>
            <person name="Kawkins C."/>
            <person name="Kim C.-K."/>
            <person name="Kim J.S."/>
            <person name="Ahn B.O."/>
            <person name="Rhee S.Y."/>
            <person name="Sohng J.K."/>
        </authorList>
    </citation>
    <scope>NUCLEOTIDE SEQUENCE</scope>
    <source>
        <tissue evidence="4">Leaf</tissue>
    </source>
</reference>
<dbReference type="SUPFAM" id="SSF53098">
    <property type="entry name" value="Ribonuclease H-like"/>
    <property type="match status" value="1"/>
</dbReference>
<comment type="caution">
    <text evidence="4">The sequence shown here is derived from an EMBL/GenBank/DDBJ whole genome shotgun (WGS) entry which is preliminary data.</text>
</comment>
<dbReference type="Gene3D" id="3.30.420.10">
    <property type="entry name" value="Ribonuclease H-like superfamily/Ribonuclease H"/>
    <property type="match status" value="1"/>
</dbReference>
<dbReference type="GO" id="GO:0004523">
    <property type="term" value="F:RNA-DNA hybrid ribonuclease activity"/>
    <property type="evidence" value="ECO:0007669"/>
    <property type="project" value="InterPro"/>
</dbReference>
<dbReference type="InterPro" id="IPR043502">
    <property type="entry name" value="DNA/RNA_pol_sf"/>
</dbReference>
<feature type="compositionally biased region" description="Polar residues" evidence="1">
    <location>
        <begin position="720"/>
        <end position="732"/>
    </location>
</feature>
<protein>
    <submittedName>
        <fullName evidence="4">Reverse transcriptase</fullName>
    </submittedName>
</protein>
<dbReference type="InterPro" id="IPR025558">
    <property type="entry name" value="DUF4283"/>
</dbReference>
<evidence type="ECO:0000313" key="5">
    <source>
        <dbReference type="Proteomes" id="UP000634136"/>
    </source>
</evidence>
<feature type="compositionally biased region" description="Basic and acidic residues" evidence="1">
    <location>
        <begin position="704"/>
        <end position="715"/>
    </location>
</feature>
<organism evidence="4 5">
    <name type="scientific">Senna tora</name>
    <dbReference type="NCBI Taxonomy" id="362788"/>
    <lineage>
        <taxon>Eukaryota</taxon>
        <taxon>Viridiplantae</taxon>
        <taxon>Streptophyta</taxon>
        <taxon>Embryophyta</taxon>
        <taxon>Tracheophyta</taxon>
        <taxon>Spermatophyta</taxon>
        <taxon>Magnoliopsida</taxon>
        <taxon>eudicotyledons</taxon>
        <taxon>Gunneridae</taxon>
        <taxon>Pentapetalae</taxon>
        <taxon>rosids</taxon>
        <taxon>fabids</taxon>
        <taxon>Fabales</taxon>
        <taxon>Fabaceae</taxon>
        <taxon>Caesalpinioideae</taxon>
        <taxon>Cassia clade</taxon>
        <taxon>Senna</taxon>
    </lineage>
</organism>
<dbReference type="Pfam" id="PF13966">
    <property type="entry name" value="zf-RVT"/>
    <property type="match status" value="1"/>
</dbReference>
<dbReference type="SUPFAM" id="SSF56219">
    <property type="entry name" value="DNase I-like"/>
    <property type="match status" value="1"/>
</dbReference>
<dbReference type="InterPro" id="IPR036691">
    <property type="entry name" value="Endo/exonu/phosph_ase_sf"/>
</dbReference>
<keyword evidence="4" id="KW-0808">Transferase</keyword>
<accession>A0A834WDC7</accession>
<dbReference type="InterPro" id="IPR036397">
    <property type="entry name" value="RNaseH_sf"/>
</dbReference>
<dbReference type="InterPro" id="IPR044730">
    <property type="entry name" value="RNase_H-like_dom_plant"/>
</dbReference>
<dbReference type="Proteomes" id="UP000634136">
    <property type="component" value="Unassembled WGS sequence"/>
</dbReference>
<dbReference type="InterPro" id="IPR005135">
    <property type="entry name" value="Endo/exonuclease/phosphatase"/>
</dbReference>
<dbReference type="Pfam" id="PF03372">
    <property type="entry name" value="Exo_endo_phos"/>
    <property type="match status" value="1"/>
</dbReference>
<dbReference type="Gene3D" id="3.60.10.10">
    <property type="entry name" value="Endonuclease/exonuclease/phosphatase"/>
    <property type="match status" value="1"/>
</dbReference>
<evidence type="ECO:0000256" key="1">
    <source>
        <dbReference type="SAM" id="MobiDB-lite"/>
    </source>
</evidence>
<proteinExistence type="predicted"/>
<dbReference type="PROSITE" id="PS50878">
    <property type="entry name" value="RT_POL"/>
    <property type="match status" value="1"/>
</dbReference>
<dbReference type="GO" id="GO:0003964">
    <property type="term" value="F:RNA-directed DNA polymerase activity"/>
    <property type="evidence" value="ECO:0007669"/>
    <property type="project" value="UniProtKB-KW"/>
</dbReference>
<gene>
    <name evidence="4" type="ORF">G2W53_023892</name>
</gene>
<feature type="compositionally biased region" description="Basic and acidic residues" evidence="1">
    <location>
        <begin position="389"/>
        <end position="400"/>
    </location>
</feature>
<dbReference type="CDD" id="cd06222">
    <property type="entry name" value="RNase_H_like"/>
    <property type="match status" value="1"/>
</dbReference>
<feature type="region of interest" description="Disordered" evidence="1">
    <location>
        <begin position="348"/>
        <end position="418"/>
    </location>
</feature>
<dbReference type="SUPFAM" id="SSF56672">
    <property type="entry name" value="DNA/RNA polymerases"/>
    <property type="match status" value="1"/>
</dbReference>
<dbReference type="InterPro" id="IPR002156">
    <property type="entry name" value="RNaseH_domain"/>
</dbReference>
<feature type="region of interest" description="Disordered" evidence="1">
    <location>
        <begin position="637"/>
        <end position="757"/>
    </location>
</feature>
<feature type="compositionally biased region" description="Polar residues" evidence="1">
    <location>
        <begin position="637"/>
        <end position="660"/>
    </location>
</feature>
<sequence>MKSRLQANLAGRKMRDLLEETSRKDGEAETNHKNGDEEINNQVTDHQANGADKNRPASEPGNQYKSWADEVEAQELETEKTKEITLKDQNHLPDQTEGKSNAKEIDRNKKQKICFGSIEQIPQGINKIRLPNSPTPSQNAKFPAIQLSTEEIRHAHDYWASSIIVRLIGCWIDQPTLSNKLFFTWKLKTEPILLNIGSGFFIVRFGCVEDRWKALLHGPTFINGHFLALNFWKDGFSASSVITFSNSLVWIKLEGLPIELFDPNILVRIGNAIGSFIGIDGNTHTMAVAKHAKICVLLDLSEEIPSHISIGNFLQPVTIEGISSICLTCGGANHAQLTCKGKKPLLPTPQPPFDDAGKDNQWQVVSRRKKSITAKGKEREQNSNLNQAQRDKPENPEKQRKNPLIVASKSKNDKISRAANKEQILACLPKSRDSSLLFKKTPTKDTSSPYKTPKSNHTQPLNQKNKMEKDISYTKDPIESLSSQSPKFSPKGDNPSFSKPPSHSGIATDRKSIIGSETTPNLVLNIEQIRKSLQPDTPSSFQPPCQIQVNPADYPLCPSPILNLESSINTTMKATLVIRNDISSETYKENPSFSSNQDAETTPLIITSQSHRSNAAKQEPEAAYGAEAKTQICQTLQDPNNHSSEGFLSEESNGDTTKSHQPPEPQHKNPIPLENMGKPHISSHSPNNLATSMGSPTVGESDSSDQRARSERTNDEPPGQRTSTPDSSSYHSDQPCPDRPSDEQRAVQHQPAPQVQAVDASVTCSLSLDTGYLDYHLKFSPIPSLKPTGKFYMDDSPNEESYIEPELEESVGSVGQHEVEIDNNMTLINILAWNARGAASADFQRAIMDLKNRHLPRVVFISETRVGGIRAENIIKSIGYDGFYKVDPMGYAGGLWLMWNSSFVKMDIHGESFQEIQATMEVSNFRFLVSFVYASPIRDRRKVLWSNLMNLAEIHSMPWLICGDFNDVLSLDEKWGGLPASSSRIREFKHCIDYCGVTDLGFLGQKFTWINKRDNGQTVFERLDRFLANPQWIHLFPHASNQHLPRIKPDHTPILLSTNPFPPLLGQKPFRCERIWLGRKDFSDLVRDCWSISPNINEGLSLIQDKAKTWNKNIFGNVFYRKNRLMRRLNGINLALQKGQKLRLSRLEQVLAKESQEVLRIEEELWASKSRIDWLQLGDSNTSFFHSSVVERRRSNRILALQDRSGNWLYNPLDIKDHITDYFFNCFNSSPVDSIDANLALPSVSSLENMSLSALPNALEIKNALFSLKPYKAPGVDGFQAAFFQKFWDIFEKDIIPNIQEIFSTKVIPPSWNETIICLIPKTHNPNEIKNFRPISLCNSLYKIISKILVNRIKPILPNLICENQAAFIRGRRATDNVILANEVIHSYNRKKSRKFGWMMISLDLEKAYDKLNWSFISSILTNMNFPPETTSLIHACISSVSHQILINGTLSNFIQPSRGIRQGDPLSPFIFICCMQYLSSLIDVQVRNKSWSAPKLRNTPISHLLFADDVLLFARVDSNSISAIKNVINSFVSCSGLSINNSKSSIWFSNNTPQNMRNTASRDLNFAVVDKPGNYLGSVLGFKGKHSDFIPLLNKVQIRIDNWSNRFLSLAGKTTLINSVISPIITFHTNSTILPSKTSKAIDKTIRDFFWSSAKNKQKIHTIAWDKVCMPTSLGGLGIHLTKERNLSLITKLSWQVKSNHNSMWSKAITHYLNPSCNSYSTTGRAIKKGSSLISSNSISSICNGKNTNVWYDRWLNKDSLRSLIVGPLQKDENLINVNFFANEFGSWSWDFISFDLPPAIKDLISAIPCFKDSPNDDVLSCTFLKDGYFNLNLIYNDLISNKLINVMVLNPYKWIWKLNCHRRLKFFLWMCVNNGLPTKVILSKRRVPISVSCSFCNLEDESSSHIFRDCPLVQNIWSLSNSKVSIQISDPFEAWIKDNCLNSNLATLNTPHNILFIYTLWHIWLARNEYIFKNKMPSPFLIAKKSNASAVEFFHVATENLSPPLGQPYILNVKWHPPNVGWWKLNCDGACSGNLGPFAIGGLIRDNLGNWVKGFSGFVGQGTALKAELWAIFSGTKLAFDLGCKFLWIETDSLLACKLLLDSALTNLHEHWNLISSCRSILQKFSEFKVSHTFREGNQCADLLAKLSLLKHEDYFVFQTLPPFLKMCFLADLHDVTFDRITSSSNPSRASSPLYCLGEAFFLI</sequence>
<dbReference type="EMBL" id="JAAIUW010000008">
    <property type="protein sequence ID" value="KAF7818437.1"/>
    <property type="molecule type" value="Genomic_DNA"/>
</dbReference>
<dbReference type="Pfam" id="PF14111">
    <property type="entry name" value="DUF4283"/>
    <property type="match status" value="1"/>
</dbReference>
<name>A0A834WDC7_9FABA</name>
<dbReference type="InterPro" id="IPR000477">
    <property type="entry name" value="RT_dom"/>
</dbReference>
<keyword evidence="4" id="KW-0548">Nucleotidyltransferase</keyword>
<feature type="region of interest" description="Disordered" evidence="1">
    <location>
        <begin position="608"/>
        <end position="627"/>
    </location>
</feature>
<dbReference type="PANTHER" id="PTHR31635:SF196">
    <property type="entry name" value="REVERSE TRANSCRIPTASE DOMAIN-CONTAINING PROTEIN-RELATED"/>
    <property type="match status" value="1"/>
</dbReference>
<feature type="region of interest" description="Disordered" evidence="1">
    <location>
        <begin position="436"/>
        <end position="466"/>
    </location>
</feature>
<dbReference type="OrthoDB" id="1104016at2759"/>
<dbReference type="PROSITE" id="PS50879">
    <property type="entry name" value="RNASE_H_1"/>
    <property type="match status" value="1"/>
</dbReference>
<keyword evidence="4" id="KW-0695">RNA-directed DNA polymerase</keyword>
<feature type="compositionally biased region" description="Low complexity" evidence="1">
    <location>
        <begin position="747"/>
        <end position="757"/>
    </location>
</feature>
<feature type="compositionally biased region" description="Polar residues" evidence="1">
    <location>
        <begin position="444"/>
        <end position="464"/>
    </location>
</feature>
<dbReference type="InterPro" id="IPR026960">
    <property type="entry name" value="RVT-Znf"/>
</dbReference>